<evidence type="ECO:0000313" key="6">
    <source>
        <dbReference type="Proteomes" id="UP000019918"/>
    </source>
</evidence>
<keyword evidence="1" id="KW-0805">Transcription regulation</keyword>
<dbReference type="Gene3D" id="1.10.10.10">
    <property type="entry name" value="Winged helix-like DNA-binding domain superfamily/Winged helix DNA-binding domain"/>
    <property type="match status" value="1"/>
</dbReference>
<keyword evidence="3" id="KW-0804">Transcription</keyword>
<dbReference type="PANTHER" id="PTHR33204">
    <property type="entry name" value="TRANSCRIPTIONAL REGULATOR, MARR FAMILY"/>
    <property type="match status" value="1"/>
</dbReference>
<dbReference type="OrthoDB" id="9807069at2"/>
<dbReference type="AlphaFoldDB" id="A0A014M6E7"/>
<dbReference type="SUPFAM" id="SSF46785">
    <property type="entry name" value="Winged helix' DNA-binding domain"/>
    <property type="match status" value="1"/>
</dbReference>
<reference evidence="5 6" key="1">
    <citation type="submission" date="2014-02" db="EMBL/GenBank/DDBJ databases">
        <title>Draft genome of Erwinia mallotivora strain BT-MARDI, a papaya dieback pathogen.</title>
        <authorList>
            <person name="Redzuan R."/>
            <person name="Abu Bakar N."/>
            <person name="Badrun R."/>
            <person name="Mohd Raih M.F."/>
            <person name="Rozano L."/>
            <person name="Mat Amin N."/>
        </authorList>
    </citation>
    <scope>NUCLEOTIDE SEQUENCE [LARGE SCALE GENOMIC DNA]</scope>
    <source>
        <strain evidence="5 6">BT-MARDI</strain>
    </source>
</reference>
<dbReference type="PATRIC" id="fig|69222.5.peg.32"/>
<evidence type="ECO:0000256" key="1">
    <source>
        <dbReference type="ARBA" id="ARBA00023015"/>
    </source>
</evidence>
<comment type="caution">
    <text evidence="5">The sequence shown here is derived from an EMBL/GenBank/DDBJ whole genome shotgun (WGS) entry which is preliminary data.</text>
</comment>
<evidence type="ECO:0000256" key="3">
    <source>
        <dbReference type="ARBA" id="ARBA00023163"/>
    </source>
</evidence>
<feature type="domain" description="HTH hxlR-type" evidence="4">
    <location>
        <begin position="26"/>
        <end position="124"/>
    </location>
</feature>
<dbReference type="InterPro" id="IPR036390">
    <property type="entry name" value="WH_DNA-bd_sf"/>
</dbReference>
<dbReference type="STRING" id="69222.BG55_00090"/>
<sequence>MKIKEEISASSLSEKFRRGELLDAKCPSREVLKRLTSRWSLLVLLALEEETLRFGELRRKIGGVSERMLAQTLRHMEEDGFVTRIDHQMNPPHVDYSLSPLGYQVRGQVTDLADWIEMNLQQIMDNRRTFAASSEQHDG</sequence>
<proteinExistence type="predicted"/>
<dbReference type="RefSeq" id="WP_034932842.1">
    <property type="nucleotide sequence ID" value="NZ_JFHN01000010.1"/>
</dbReference>
<dbReference type="Pfam" id="PF01638">
    <property type="entry name" value="HxlR"/>
    <property type="match status" value="1"/>
</dbReference>
<name>A0A014M6E7_9GAMM</name>
<dbReference type="Proteomes" id="UP000019918">
    <property type="component" value="Unassembled WGS sequence"/>
</dbReference>
<dbReference type="PROSITE" id="PS51118">
    <property type="entry name" value="HTH_HXLR"/>
    <property type="match status" value="1"/>
</dbReference>
<dbReference type="InterPro" id="IPR036388">
    <property type="entry name" value="WH-like_DNA-bd_sf"/>
</dbReference>
<dbReference type="EMBL" id="JFHN01000010">
    <property type="protein sequence ID" value="EXU77366.1"/>
    <property type="molecule type" value="Genomic_DNA"/>
</dbReference>
<protein>
    <submittedName>
        <fullName evidence="5">Transcriptional regulator</fullName>
    </submittedName>
</protein>
<dbReference type="GO" id="GO:0003677">
    <property type="term" value="F:DNA binding"/>
    <property type="evidence" value="ECO:0007669"/>
    <property type="project" value="UniProtKB-KW"/>
</dbReference>
<evidence type="ECO:0000256" key="2">
    <source>
        <dbReference type="ARBA" id="ARBA00023125"/>
    </source>
</evidence>
<evidence type="ECO:0000313" key="5">
    <source>
        <dbReference type="EMBL" id="EXU77366.1"/>
    </source>
</evidence>
<gene>
    <name evidence="5" type="ORF">BG55_00090</name>
</gene>
<evidence type="ECO:0000259" key="4">
    <source>
        <dbReference type="PROSITE" id="PS51118"/>
    </source>
</evidence>
<keyword evidence="2" id="KW-0238">DNA-binding</keyword>
<organism evidence="5 6">
    <name type="scientific">Erwinia mallotivora</name>
    <dbReference type="NCBI Taxonomy" id="69222"/>
    <lineage>
        <taxon>Bacteria</taxon>
        <taxon>Pseudomonadati</taxon>
        <taxon>Pseudomonadota</taxon>
        <taxon>Gammaproteobacteria</taxon>
        <taxon>Enterobacterales</taxon>
        <taxon>Erwiniaceae</taxon>
        <taxon>Erwinia</taxon>
    </lineage>
</organism>
<dbReference type="InterPro" id="IPR002577">
    <property type="entry name" value="HTH_HxlR"/>
</dbReference>
<accession>A0A014M6E7</accession>
<dbReference type="PANTHER" id="PTHR33204:SF37">
    <property type="entry name" value="HTH-TYPE TRANSCRIPTIONAL REGULATOR YODB"/>
    <property type="match status" value="1"/>
</dbReference>
<keyword evidence="6" id="KW-1185">Reference proteome</keyword>